<dbReference type="EMBL" id="JASNVW010000004">
    <property type="protein sequence ID" value="MDK6029123.1"/>
    <property type="molecule type" value="Genomic_DNA"/>
</dbReference>
<accession>A0ABD4ZAK4</accession>
<proteinExistence type="predicted"/>
<sequence length="378" mass="43714">MSTVIPQKYLDFLSRIYLLRKLTITRLRRELEMDYKTMRNIFLSLSHKYKIHFWVDVLQQKLGLGFTLLILKKVKPNLLQRHDIAKELLHLKLPFVRSISLTLDGGLQIVFQNPLNSKLIIDEGTEVNVKAMYSFNFVLRSKPLPNLLQSYVKGDFNYLTEKGLEEAFEHKYKINEEYLLEPARFDGLDLVILDVIESRPYITLRTLTNEVNKHLSRSFTVAQIERHVEKHVENLVLGYRMANVSFTELSNYGSILVTSCSNCIDFCSRAISHPFIYICVGNTGNGLTGITVVAPRDIHSNFVISLNSILTSYGCEEAENIINYFIVRPYYMLYGVPRPYPAELRAGFDVEVEYDPRSRSWVSEINLSRVVEVLRKSL</sequence>
<dbReference type="AlphaFoldDB" id="A0ABD4ZAK4"/>
<comment type="caution">
    <text evidence="1">The sequence shown here is derived from an EMBL/GenBank/DDBJ whole genome shotgun (WGS) entry which is preliminary data.</text>
</comment>
<gene>
    <name evidence="1" type="ORF">QPL79_07085</name>
</gene>
<dbReference type="Proteomes" id="UP001529235">
    <property type="component" value="Unassembled WGS sequence"/>
</dbReference>
<protein>
    <submittedName>
        <fullName evidence="1">Uncharacterized protein</fullName>
    </submittedName>
</protein>
<dbReference type="RefSeq" id="WP_285274109.1">
    <property type="nucleotide sequence ID" value="NZ_JASNVW010000004.1"/>
</dbReference>
<evidence type="ECO:0000313" key="2">
    <source>
        <dbReference type="Proteomes" id="UP001529235"/>
    </source>
</evidence>
<organism evidence="1 2">
    <name type="scientific">Ignisphaera cupida</name>
    <dbReference type="NCBI Taxonomy" id="3050454"/>
    <lineage>
        <taxon>Archaea</taxon>
        <taxon>Thermoproteota</taxon>
        <taxon>Thermoprotei</taxon>
        <taxon>Desulfurococcales</taxon>
        <taxon>Desulfurococcaceae</taxon>
        <taxon>Ignisphaera</taxon>
    </lineage>
</organism>
<name>A0ABD4ZAK4_9CREN</name>
<reference evidence="1 2" key="1">
    <citation type="submission" date="2023-05" db="EMBL/GenBank/DDBJ databases">
        <title>A new hyperthermophilic archaea 'Ignisphaera cupida' sp. nov. and description of the family 'Ignisphaeraceae' fam. nov.</title>
        <authorList>
            <person name="Podosokorskaya O.A."/>
            <person name="Elcheninov A.G."/>
            <person name="Klukina A."/>
            <person name="Merkel A.Y."/>
        </authorList>
    </citation>
    <scope>NUCLEOTIDE SEQUENCE [LARGE SCALE GENOMIC DNA]</scope>
    <source>
        <strain evidence="1 2">4213-co</strain>
    </source>
</reference>
<keyword evidence="2" id="KW-1185">Reference proteome</keyword>
<evidence type="ECO:0000313" key="1">
    <source>
        <dbReference type="EMBL" id="MDK6029123.1"/>
    </source>
</evidence>